<feature type="region of interest" description="Disordered" evidence="1">
    <location>
        <begin position="172"/>
        <end position="194"/>
    </location>
</feature>
<dbReference type="GeneID" id="101505600"/>
<gene>
    <name evidence="3 4" type="primary">LOC101505600</name>
</gene>
<accession>A0A3Q7YFS4</accession>
<dbReference type="Proteomes" id="UP000087171">
    <property type="component" value="Chromosome Ca1"/>
</dbReference>
<dbReference type="AlphaFoldDB" id="A0A3Q7YFS4"/>
<dbReference type="RefSeq" id="XP_027190995.1">
    <property type="nucleotide sequence ID" value="XM_027335194.1"/>
</dbReference>
<dbReference type="OrthoDB" id="10482790at2759"/>
<reference evidence="3 4" key="2">
    <citation type="submission" date="2025-04" db="UniProtKB">
        <authorList>
            <consortium name="RefSeq"/>
        </authorList>
    </citation>
    <scope>IDENTIFICATION</scope>
    <source>
        <tissue evidence="3 4">Etiolated seedlings</tissue>
    </source>
</reference>
<dbReference type="RefSeq" id="XP_027190996.1">
    <property type="nucleotide sequence ID" value="XM_027335195.1"/>
</dbReference>
<dbReference type="KEGG" id="cam:101505600"/>
<feature type="region of interest" description="Disordered" evidence="1">
    <location>
        <begin position="43"/>
        <end position="140"/>
    </location>
</feature>
<feature type="compositionally biased region" description="Basic residues" evidence="1">
    <location>
        <begin position="172"/>
        <end position="181"/>
    </location>
</feature>
<keyword evidence="2" id="KW-1185">Reference proteome</keyword>
<reference evidence="2" key="1">
    <citation type="journal article" date="2013" name="Nat. Biotechnol.">
        <title>Draft genome sequence of chickpea (Cicer arietinum) provides a resource for trait improvement.</title>
        <authorList>
            <person name="Varshney R.K."/>
            <person name="Song C."/>
            <person name="Saxena R.K."/>
            <person name="Azam S."/>
            <person name="Yu S."/>
            <person name="Sharpe A.G."/>
            <person name="Cannon S."/>
            <person name="Baek J."/>
            <person name="Rosen B.D."/>
            <person name="Tar'an B."/>
            <person name="Millan T."/>
            <person name="Zhang X."/>
            <person name="Ramsay L.D."/>
            <person name="Iwata A."/>
            <person name="Wang Y."/>
            <person name="Nelson W."/>
            <person name="Farmer A.D."/>
            <person name="Gaur P.M."/>
            <person name="Soderlund C."/>
            <person name="Penmetsa R.V."/>
            <person name="Xu C."/>
            <person name="Bharti A.K."/>
            <person name="He W."/>
            <person name="Winter P."/>
            <person name="Zhao S."/>
            <person name="Hane J.K."/>
            <person name="Carrasquilla-Garcia N."/>
            <person name="Condie J.A."/>
            <person name="Upadhyaya H.D."/>
            <person name="Luo M.C."/>
            <person name="Thudi M."/>
            <person name="Gowda C.L."/>
            <person name="Singh N.P."/>
            <person name="Lichtenzveig J."/>
            <person name="Gali K.K."/>
            <person name="Rubio J."/>
            <person name="Nadarajan N."/>
            <person name="Dolezel J."/>
            <person name="Bansal K.C."/>
            <person name="Xu X."/>
            <person name="Edwards D."/>
            <person name="Zhang G."/>
            <person name="Kahl G."/>
            <person name="Gil J."/>
            <person name="Singh K.B."/>
            <person name="Datta S.K."/>
            <person name="Jackson S.A."/>
            <person name="Wang J."/>
            <person name="Cook D.R."/>
        </authorList>
    </citation>
    <scope>NUCLEOTIDE SEQUENCE [LARGE SCALE GENOMIC DNA]</scope>
    <source>
        <strain evidence="2">cv. CDC Frontier</strain>
    </source>
</reference>
<proteinExistence type="predicted"/>
<evidence type="ECO:0000256" key="1">
    <source>
        <dbReference type="SAM" id="MobiDB-lite"/>
    </source>
</evidence>
<dbReference type="PaxDb" id="3827-XP_004488759.1"/>
<evidence type="ECO:0000313" key="2">
    <source>
        <dbReference type="Proteomes" id="UP000087171"/>
    </source>
</evidence>
<evidence type="ECO:0000313" key="3">
    <source>
        <dbReference type="RefSeq" id="XP_027190995.1"/>
    </source>
</evidence>
<name>A0A3Q7YFS4_CICAR</name>
<protein>
    <submittedName>
        <fullName evidence="3 4">Uncharacterized protein LOC101505600</fullName>
    </submittedName>
</protein>
<feature type="compositionally biased region" description="Basic residues" evidence="1">
    <location>
        <begin position="74"/>
        <end position="89"/>
    </location>
</feature>
<sequence>MDSAGGMKRDVRYFKQVYVRRRRGTGFGKVVPDLDLNIPLLSESSLPKTDGSPEIGDDGPLSPALDFLETPLIQRRKRSTLNRRPHLHVRPSSPPPTQVCDHSTISPVDSHHSRPLAAPSTGTIARSPPPPSADRPKTPADAFAPGEIWRCPTCLKIDVDGLSMPIKYLKKSNSKKGMQSKKVKDNSCSIGTKSNDKSKLAIIDNQV</sequence>
<evidence type="ECO:0000313" key="4">
    <source>
        <dbReference type="RefSeq" id="XP_027190996.1"/>
    </source>
</evidence>
<organism evidence="2 3">
    <name type="scientific">Cicer arietinum</name>
    <name type="common">Chickpea</name>
    <name type="synonym">Garbanzo</name>
    <dbReference type="NCBI Taxonomy" id="3827"/>
    <lineage>
        <taxon>Eukaryota</taxon>
        <taxon>Viridiplantae</taxon>
        <taxon>Streptophyta</taxon>
        <taxon>Embryophyta</taxon>
        <taxon>Tracheophyta</taxon>
        <taxon>Spermatophyta</taxon>
        <taxon>Magnoliopsida</taxon>
        <taxon>eudicotyledons</taxon>
        <taxon>Gunneridae</taxon>
        <taxon>Pentapetalae</taxon>
        <taxon>rosids</taxon>
        <taxon>fabids</taxon>
        <taxon>Fabales</taxon>
        <taxon>Fabaceae</taxon>
        <taxon>Papilionoideae</taxon>
        <taxon>50 kb inversion clade</taxon>
        <taxon>NPAAA clade</taxon>
        <taxon>Hologalegina</taxon>
        <taxon>IRL clade</taxon>
        <taxon>Cicereae</taxon>
        <taxon>Cicer</taxon>
    </lineage>
</organism>